<dbReference type="AlphaFoldDB" id="A0A386PRJ5"/>
<evidence type="ECO:0000313" key="3">
    <source>
        <dbReference type="Proteomes" id="UP000267208"/>
    </source>
</evidence>
<dbReference type="InterPro" id="IPR053144">
    <property type="entry name" value="Acetyltransferase_Butenolide"/>
</dbReference>
<dbReference type="OrthoDB" id="9775804at2"/>
<evidence type="ECO:0000259" key="1">
    <source>
        <dbReference type="PROSITE" id="PS51186"/>
    </source>
</evidence>
<dbReference type="Proteomes" id="UP000267208">
    <property type="component" value="Chromosome"/>
</dbReference>
<dbReference type="EMBL" id="CP031933">
    <property type="protein sequence ID" value="AYE37555.1"/>
    <property type="molecule type" value="Genomic_DNA"/>
</dbReference>
<accession>A0A386PRJ5</accession>
<dbReference type="RefSeq" id="WP_120141827.1">
    <property type="nucleotide sequence ID" value="NZ_CP031933.2"/>
</dbReference>
<keyword evidence="3" id="KW-1185">Reference proteome</keyword>
<dbReference type="PROSITE" id="PS51186">
    <property type="entry name" value="GNAT"/>
    <property type="match status" value="1"/>
</dbReference>
<dbReference type="Gene3D" id="3.40.630.30">
    <property type="match status" value="1"/>
</dbReference>
<dbReference type="SUPFAM" id="SSF55729">
    <property type="entry name" value="Acyl-CoA N-acyltransferases (Nat)"/>
    <property type="match status" value="1"/>
</dbReference>
<dbReference type="CDD" id="cd04301">
    <property type="entry name" value="NAT_SF"/>
    <property type="match status" value="1"/>
</dbReference>
<proteinExistence type="predicted"/>
<organism evidence="2 3">
    <name type="scientific">Companilactobacillus zhachilii</name>
    <dbReference type="NCBI Taxonomy" id="2304606"/>
    <lineage>
        <taxon>Bacteria</taxon>
        <taxon>Bacillati</taxon>
        <taxon>Bacillota</taxon>
        <taxon>Bacilli</taxon>
        <taxon>Lactobacillales</taxon>
        <taxon>Lactobacillaceae</taxon>
        <taxon>Companilactobacillus</taxon>
    </lineage>
</organism>
<dbReference type="GO" id="GO:0016747">
    <property type="term" value="F:acyltransferase activity, transferring groups other than amino-acyl groups"/>
    <property type="evidence" value="ECO:0007669"/>
    <property type="project" value="InterPro"/>
</dbReference>
<feature type="domain" description="N-acetyltransferase" evidence="1">
    <location>
        <begin position="2"/>
        <end position="135"/>
    </location>
</feature>
<dbReference type="Pfam" id="PF13673">
    <property type="entry name" value="Acetyltransf_10"/>
    <property type="match status" value="1"/>
</dbReference>
<reference evidence="3" key="1">
    <citation type="submission" date="2018-08" db="EMBL/GenBank/DDBJ databases">
        <title>Genome of Lactobacillus sp. HBUAS52074.</title>
        <authorList>
            <person name="Guo Z."/>
            <person name="Zhang Z.D."/>
        </authorList>
    </citation>
    <scope>NUCLEOTIDE SEQUENCE [LARGE SCALE GENOMIC DNA]</scope>
    <source>
        <strain evidence="3">HBUAS52074</strain>
    </source>
</reference>
<evidence type="ECO:0000313" key="2">
    <source>
        <dbReference type="EMBL" id="AYE37555.1"/>
    </source>
</evidence>
<keyword evidence="2" id="KW-0808">Transferase</keyword>
<name>A0A386PRJ5_9LACO</name>
<dbReference type="KEGG" id="lzh:D1B17_02320"/>
<dbReference type="PANTHER" id="PTHR43233:SF1">
    <property type="entry name" value="FAMILY N-ACETYLTRANSFERASE, PUTATIVE (AFU_ORTHOLOGUE AFUA_6G03350)-RELATED"/>
    <property type="match status" value="1"/>
</dbReference>
<gene>
    <name evidence="2" type="ORF">D1B17_02320</name>
</gene>
<protein>
    <submittedName>
        <fullName evidence="2">N-acetyltransferase</fullName>
    </submittedName>
</protein>
<sequence length="135" mass="15621">MIIYKENSHVTKKNLQQLYSSVNWTAYTNNLDVLEKACNNSLSVITAWHSEHLIGLIRVIGDGYTIMYVQDILVEPAFQNQKIGTTLMNKILSQYKDVRQKVLLTEDAADIRHFYEKFGFKSCDEGSTVAFYREF</sequence>
<dbReference type="InterPro" id="IPR016181">
    <property type="entry name" value="Acyl_CoA_acyltransferase"/>
</dbReference>
<dbReference type="InterPro" id="IPR000182">
    <property type="entry name" value="GNAT_dom"/>
</dbReference>
<dbReference type="PANTHER" id="PTHR43233">
    <property type="entry name" value="FAMILY N-ACETYLTRANSFERASE, PUTATIVE (AFU_ORTHOLOGUE AFUA_6G03350)-RELATED"/>
    <property type="match status" value="1"/>
</dbReference>